<dbReference type="Proteomes" id="UP000250235">
    <property type="component" value="Unassembled WGS sequence"/>
</dbReference>
<dbReference type="EMBL" id="KV007647">
    <property type="protein sequence ID" value="KZV31196.1"/>
    <property type="molecule type" value="Genomic_DNA"/>
</dbReference>
<protein>
    <submittedName>
        <fullName evidence="1">Cyclic nucleotide-gated ion channel 1-like</fullName>
    </submittedName>
</protein>
<organism evidence="1 2">
    <name type="scientific">Dorcoceras hygrometricum</name>
    <dbReference type="NCBI Taxonomy" id="472368"/>
    <lineage>
        <taxon>Eukaryota</taxon>
        <taxon>Viridiplantae</taxon>
        <taxon>Streptophyta</taxon>
        <taxon>Embryophyta</taxon>
        <taxon>Tracheophyta</taxon>
        <taxon>Spermatophyta</taxon>
        <taxon>Magnoliopsida</taxon>
        <taxon>eudicotyledons</taxon>
        <taxon>Gunneridae</taxon>
        <taxon>Pentapetalae</taxon>
        <taxon>asterids</taxon>
        <taxon>lamiids</taxon>
        <taxon>Lamiales</taxon>
        <taxon>Gesneriaceae</taxon>
        <taxon>Didymocarpoideae</taxon>
        <taxon>Trichosporeae</taxon>
        <taxon>Loxocarpinae</taxon>
        <taxon>Dorcoceras</taxon>
    </lineage>
</organism>
<reference evidence="1 2" key="1">
    <citation type="journal article" date="2015" name="Proc. Natl. Acad. Sci. U.S.A.">
        <title>The resurrection genome of Boea hygrometrica: A blueprint for survival of dehydration.</title>
        <authorList>
            <person name="Xiao L."/>
            <person name="Yang G."/>
            <person name="Zhang L."/>
            <person name="Yang X."/>
            <person name="Zhao S."/>
            <person name="Ji Z."/>
            <person name="Zhou Q."/>
            <person name="Hu M."/>
            <person name="Wang Y."/>
            <person name="Chen M."/>
            <person name="Xu Y."/>
            <person name="Jin H."/>
            <person name="Xiao X."/>
            <person name="Hu G."/>
            <person name="Bao F."/>
            <person name="Hu Y."/>
            <person name="Wan P."/>
            <person name="Li L."/>
            <person name="Deng X."/>
            <person name="Kuang T."/>
            <person name="Xiang C."/>
            <person name="Zhu J.K."/>
            <person name="Oliver M.J."/>
            <person name="He Y."/>
        </authorList>
    </citation>
    <scope>NUCLEOTIDE SEQUENCE [LARGE SCALE GENOMIC DNA]</scope>
    <source>
        <strain evidence="2">cv. XS01</strain>
    </source>
</reference>
<name>A0A2Z7BGZ0_9LAMI</name>
<dbReference type="AlphaFoldDB" id="A0A2Z7BGZ0"/>
<evidence type="ECO:0000313" key="1">
    <source>
        <dbReference type="EMBL" id="KZV31196.1"/>
    </source>
</evidence>
<keyword evidence="2" id="KW-1185">Reference proteome</keyword>
<gene>
    <name evidence="1" type="ORF">F511_25169</name>
</gene>
<proteinExistence type="predicted"/>
<accession>A0A2Z7BGZ0</accession>
<evidence type="ECO:0000313" key="2">
    <source>
        <dbReference type="Proteomes" id="UP000250235"/>
    </source>
</evidence>
<sequence>MRVLGITQKLSCCICIHSYSPVEICFASYALYSICAYQDAGLKDERVTPVYLKAGGARVTPVPHLPAGTVSRYGRRSSSNAGVDFSRWCISERPAVARDQLLREISCWNFSCDDQQRALRDSEATTFCEQEPTVGFVSVFLSGY</sequence>